<evidence type="ECO:0000259" key="10">
    <source>
        <dbReference type="Pfam" id="PF11412"/>
    </source>
</evidence>
<organism evidence="11 12">
    <name type="scientific">Caballeronia sordidicola</name>
    <name type="common">Burkholderia sordidicola</name>
    <dbReference type="NCBI Taxonomy" id="196367"/>
    <lineage>
        <taxon>Bacteria</taxon>
        <taxon>Pseudomonadati</taxon>
        <taxon>Pseudomonadota</taxon>
        <taxon>Betaproteobacteria</taxon>
        <taxon>Burkholderiales</taxon>
        <taxon>Burkholderiaceae</taxon>
        <taxon>Caballeronia</taxon>
    </lineage>
</organism>
<evidence type="ECO:0000256" key="3">
    <source>
        <dbReference type="ARBA" id="ARBA00022748"/>
    </source>
</evidence>
<evidence type="ECO:0000259" key="9">
    <source>
        <dbReference type="Pfam" id="PF02683"/>
    </source>
</evidence>
<accession>A0A242M5J8</accession>
<evidence type="ECO:0000256" key="8">
    <source>
        <dbReference type="SAM" id="SignalP"/>
    </source>
</evidence>
<dbReference type="PANTHER" id="PTHR32234:SF3">
    <property type="entry name" value="SUPPRESSION OF COPPER SENSITIVITY PROTEIN"/>
    <property type="match status" value="1"/>
</dbReference>
<keyword evidence="3" id="KW-0201">Cytochrome c-type biogenesis</keyword>
<dbReference type="Proteomes" id="UP000195221">
    <property type="component" value="Unassembled WGS sequence"/>
</dbReference>
<dbReference type="AlphaFoldDB" id="A0A242M5J8"/>
<dbReference type="CDD" id="cd02953">
    <property type="entry name" value="DsbDgamma"/>
    <property type="match status" value="1"/>
</dbReference>
<dbReference type="InterPro" id="IPR028250">
    <property type="entry name" value="DsbDN"/>
</dbReference>
<keyword evidence="8" id="KW-0732">Signal</keyword>
<dbReference type="Pfam" id="PF02683">
    <property type="entry name" value="DsbD_TM"/>
    <property type="match status" value="1"/>
</dbReference>
<feature type="transmembrane region" description="Helical" evidence="7">
    <location>
        <begin position="493"/>
        <end position="510"/>
    </location>
</feature>
<dbReference type="InterPro" id="IPR017937">
    <property type="entry name" value="Thioredoxin_CS"/>
</dbReference>
<keyword evidence="4 7" id="KW-1133">Transmembrane helix</keyword>
<feature type="domain" description="Thiol:disulfide interchange protein DsbD N-terminal" evidence="10">
    <location>
        <begin position="47"/>
        <end position="155"/>
    </location>
</feature>
<comment type="subcellular location">
    <subcellularLocation>
        <location evidence="1">Membrane</location>
        <topology evidence="1">Multi-pass membrane protein</topology>
    </subcellularLocation>
</comment>
<evidence type="ECO:0000256" key="4">
    <source>
        <dbReference type="ARBA" id="ARBA00022989"/>
    </source>
</evidence>
<dbReference type="RefSeq" id="WP_086386778.1">
    <property type="nucleotide sequence ID" value="NZ_NBTZ01000161.1"/>
</dbReference>
<feature type="transmembrane region" description="Helical" evidence="7">
    <location>
        <begin position="516"/>
        <end position="534"/>
    </location>
</feature>
<feature type="domain" description="Cytochrome C biogenesis protein transmembrane" evidence="9">
    <location>
        <begin position="292"/>
        <end position="506"/>
    </location>
</feature>
<dbReference type="Pfam" id="PF13899">
    <property type="entry name" value="Thioredoxin_7"/>
    <property type="match status" value="1"/>
</dbReference>
<dbReference type="GO" id="GO:0015035">
    <property type="term" value="F:protein-disulfide reductase activity"/>
    <property type="evidence" value="ECO:0007669"/>
    <property type="project" value="TreeGrafter"/>
</dbReference>
<protein>
    <submittedName>
        <fullName evidence="11">Cytochrome c-type biogenesis protein DsbD, protein-disulfide reductase</fullName>
    </submittedName>
</protein>
<dbReference type="PANTHER" id="PTHR32234">
    <property type="entry name" value="THIOL:DISULFIDE INTERCHANGE PROTEIN DSBD"/>
    <property type="match status" value="1"/>
</dbReference>
<evidence type="ECO:0000256" key="1">
    <source>
        <dbReference type="ARBA" id="ARBA00004141"/>
    </source>
</evidence>
<dbReference type="EMBL" id="NBTZ01000161">
    <property type="protein sequence ID" value="OTP66374.1"/>
    <property type="molecule type" value="Genomic_DNA"/>
</dbReference>
<feature type="signal peptide" evidence="8">
    <location>
        <begin position="1"/>
        <end position="26"/>
    </location>
</feature>
<keyword evidence="2 7" id="KW-0812">Transmembrane</keyword>
<dbReference type="PROSITE" id="PS00194">
    <property type="entry name" value="THIOREDOXIN_1"/>
    <property type="match status" value="1"/>
</dbReference>
<feature type="transmembrane region" description="Helical" evidence="7">
    <location>
        <begin position="546"/>
        <end position="566"/>
    </location>
</feature>
<dbReference type="GO" id="GO:0017004">
    <property type="term" value="P:cytochrome complex assembly"/>
    <property type="evidence" value="ECO:0007669"/>
    <property type="project" value="UniProtKB-KW"/>
</dbReference>
<dbReference type="GO" id="GO:0045454">
    <property type="term" value="P:cell redox homeostasis"/>
    <property type="evidence" value="ECO:0007669"/>
    <property type="project" value="TreeGrafter"/>
</dbReference>
<gene>
    <name evidence="11" type="ORF">PAMC26577_37955</name>
</gene>
<feature type="transmembrane region" description="Helical" evidence="7">
    <location>
        <begin position="375"/>
        <end position="397"/>
    </location>
</feature>
<dbReference type="InterPro" id="IPR036249">
    <property type="entry name" value="Thioredoxin-like_sf"/>
</dbReference>
<feature type="transmembrane region" description="Helical" evidence="7">
    <location>
        <begin position="291"/>
        <end position="315"/>
    </location>
</feature>
<dbReference type="InterPro" id="IPR035671">
    <property type="entry name" value="DsbD_gamma"/>
</dbReference>
<feature type="transmembrane region" description="Helical" evidence="7">
    <location>
        <begin position="452"/>
        <end position="481"/>
    </location>
</feature>
<evidence type="ECO:0000256" key="2">
    <source>
        <dbReference type="ARBA" id="ARBA00022692"/>
    </source>
</evidence>
<evidence type="ECO:0000313" key="12">
    <source>
        <dbReference type="Proteomes" id="UP000195221"/>
    </source>
</evidence>
<name>A0A242M5J8_CABSO</name>
<keyword evidence="5 7" id="KW-0472">Membrane</keyword>
<evidence type="ECO:0000313" key="11">
    <source>
        <dbReference type="EMBL" id="OTP66374.1"/>
    </source>
</evidence>
<dbReference type="InterPro" id="IPR003834">
    <property type="entry name" value="Cyt_c_assmbl_TM_dom"/>
</dbReference>
<feature type="chain" id="PRO_5012647688" evidence="8">
    <location>
        <begin position="27"/>
        <end position="702"/>
    </location>
</feature>
<comment type="caution">
    <text evidence="11">The sequence shown here is derived from an EMBL/GenBank/DDBJ whole genome shotgun (WGS) entry which is preliminary data.</text>
</comment>
<evidence type="ECO:0000256" key="6">
    <source>
        <dbReference type="ARBA" id="ARBA00023284"/>
    </source>
</evidence>
<dbReference type="Pfam" id="PF11412">
    <property type="entry name" value="DsbD_N"/>
    <property type="match status" value="1"/>
</dbReference>
<dbReference type="GO" id="GO:0016020">
    <property type="term" value="C:membrane"/>
    <property type="evidence" value="ECO:0007669"/>
    <property type="project" value="UniProtKB-SubCell"/>
</dbReference>
<proteinExistence type="predicted"/>
<reference evidence="11 12" key="1">
    <citation type="submission" date="2017-03" db="EMBL/GenBank/DDBJ databases">
        <title>Genome analysis of strain PAMC 26577.</title>
        <authorList>
            <person name="Oh H.-M."/>
            <person name="Yang J.-A."/>
        </authorList>
    </citation>
    <scope>NUCLEOTIDE SEQUENCE [LARGE SCALE GENOMIC DNA]</scope>
    <source>
        <strain evidence="11 12">PAMC 26577</strain>
    </source>
</reference>
<dbReference type="SUPFAM" id="SSF52833">
    <property type="entry name" value="Thioredoxin-like"/>
    <property type="match status" value="1"/>
</dbReference>
<evidence type="ECO:0000256" key="7">
    <source>
        <dbReference type="SAM" id="Phobius"/>
    </source>
</evidence>
<evidence type="ECO:0000256" key="5">
    <source>
        <dbReference type="ARBA" id="ARBA00023136"/>
    </source>
</evidence>
<feature type="transmembrane region" description="Helical" evidence="7">
    <location>
        <begin position="418"/>
        <end position="446"/>
    </location>
</feature>
<dbReference type="Gene3D" id="3.40.30.10">
    <property type="entry name" value="Glutaredoxin"/>
    <property type="match status" value="1"/>
</dbReference>
<sequence>MTFVAVLRALFISAAYLAATATQANAAASDWVGDQRGEVRLVTAAESVNGNPIEAGLEFRYPPGWHGYWRTPGDAGIAPIFDWSKSMNVRDPSVSWPAPSRLVVSGLQNSVYQGRFILPVGLKLIDQHAKARIAVSIDYAACANICVPKHADLSLDLPTGSGEASPQAAAIAAAKATVPSPLANSGIQVTRSETEGTGARKRLLITLRSTSEPLRSPDLFIEGAGEGLPAAPHVRLSDGGRIATLVASIPSGSSSTNGKSLVLTVVDGARAVEFAGPESGVASSAHADSSILVIIATALLGGLILNLMPCVLPILSIKLFALARYAGEERRAARRGALATALGIVSSFLLLATVLSVLKLSGTSLGWGIQFQQPWFLASMAVVITLFAASFFEWLPIQLPQIFAGAFGASARGPLAEAFLGGALATLLATPCSAPFVGTAVGFALARNPAEILVVFASLGVGMALPFLAVAAMPALVAWLPHPGAWMVRLRQGLGLLLLGTALWLLFTLWQVAGPAVTSAVAALLVCTLAFRALVTYRHASIGFRWSGISTVGLASLTIAVAATFASTVGVPAIKGADGWQSFDPVAIEALVADGKTVFVDVSASWCLTCKVNELTVLQTGKVQRRLAQSDTVRMRADWSRPDPTIAAYIQHFGRFGIPLDVVYGPRMPAGKLLPETLGTAAVIRALDAAGSEEVSAGKPGS</sequence>
<feature type="transmembrane region" description="Helical" evidence="7">
    <location>
        <begin position="336"/>
        <end position="355"/>
    </location>
</feature>
<keyword evidence="6" id="KW-0676">Redox-active center</keyword>